<keyword evidence="5" id="KW-1185">Reference proteome</keyword>
<dbReference type="PANTHER" id="PTHR10196:SF57">
    <property type="entry name" value="XYLULOSE KINASE"/>
    <property type="match status" value="1"/>
</dbReference>
<evidence type="ECO:0000313" key="6">
    <source>
        <dbReference type="RefSeq" id="XP_008485060.2"/>
    </source>
</evidence>
<evidence type="ECO:0000256" key="1">
    <source>
        <dbReference type="ARBA" id="ARBA00009156"/>
    </source>
</evidence>
<dbReference type="GO" id="GO:0005997">
    <property type="term" value="P:xylulose metabolic process"/>
    <property type="evidence" value="ECO:0007669"/>
    <property type="project" value="TreeGrafter"/>
</dbReference>
<evidence type="ECO:0000313" key="5">
    <source>
        <dbReference type="Proteomes" id="UP000079169"/>
    </source>
</evidence>
<reference evidence="6" key="1">
    <citation type="submission" date="2025-08" db="UniProtKB">
        <authorList>
            <consortium name="RefSeq"/>
        </authorList>
    </citation>
    <scope>IDENTIFICATION</scope>
</reference>
<dbReference type="AlphaFoldDB" id="A0A1S3DNH3"/>
<proteinExistence type="inferred from homology"/>
<accession>A0A1S3DNH3</accession>
<dbReference type="STRING" id="121845.A0A1S3DNH3"/>
<keyword evidence="2" id="KW-0808">Transferase</keyword>
<dbReference type="GeneID" id="103521732"/>
<dbReference type="RefSeq" id="XP_008485060.2">
    <property type="nucleotide sequence ID" value="XM_008486838.2"/>
</dbReference>
<name>A0A1S3DNH3_DIACI</name>
<evidence type="ECO:0000256" key="4">
    <source>
        <dbReference type="SAM" id="MobiDB-lite"/>
    </source>
</evidence>
<sequence>FQLKAVIVDEKLRVRHSAAIQFDTVLPEFRTHNGVIRGPDKHTVTAPTLMWVKALDILLDQLRVEGADFGKLVALSGTGQQHGTVYWNRGARSVLRSLDPAHFLHSQLASCFSISHSPVWMDASTTQQCRQLEAAVGGPENLAKITGSIGYERFSGAQISKIAQTKPGAYENTEACAPDLGSKLGDPVPCTTELGPVHEYYVERFGFNPECRVAVFTGDNPSSMAGNPPDELPPPSEVNQQTNPFSDNQNTTPSGDFSNTNPFLSSNQNTSPTKDLLSVQENQNSSPTKDSVDGQDNQSTTPSKDPLNGRENTSAESLDESPLQENSTDQQAKDTNQETDETSQHTSQPKDAISEVIGSNTELEVVDPKAGAVKENEDGFGLPSFFESTACAPPAKLLCSPYPDAGK</sequence>
<feature type="non-terminal residue" evidence="6">
    <location>
        <position position="407"/>
    </location>
</feature>
<dbReference type="PANTHER" id="PTHR10196">
    <property type="entry name" value="SUGAR KINASE"/>
    <property type="match status" value="1"/>
</dbReference>
<feature type="region of interest" description="Disordered" evidence="4">
    <location>
        <begin position="219"/>
        <end position="361"/>
    </location>
</feature>
<dbReference type="GO" id="GO:0005829">
    <property type="term" value="C:cytosol"/>
    <property type="evidence" value="ECO:0007669"/>
    <property type="project" value="TreeGrafter"/>
</dbReference>
<evidence type="ECO:0000256" key="2">
    <source>
        <dbReference type="ARBA" id="ARBA00022679"/>
    </source>
</evidence>
<dbReference type="KEGG" id="dci:103521732"/>
<organism evidence="5 6">
    <name type="scientific">Diaphorina citri</name>
    <name type="common">Asian citrus psyllid</name>
    <dbReference type="NCBI Taxonomy" id="121845"/>
    <lineage>
        <taxon>Eukaryota</taxon>
        <taxon>Metazoa</taxon>
        <taxon>Ecdysozoa</taxon>
        <taxon>Arthropoda</taxon>
        <taxon>Hexapoda</taxon>
        <taxon>Insecta</taxon>
        <taxon>Pterygota</taxon>
        <taxon>Neoptera</taxon>
        <taxon>Paraneoptera</taxon>
        <taxon>Hemiptera</taxon>
        <taxon>Sternorrhyncha</taxon>
        <taxon>Psylloidea</taxon>
        <taxon>Psyllidae</taxon>
        <taxon>Diaphorininae</taxon>
        <taxon>Diaphorina</taxon>
    </lineage>
</organism>
<dbReference type="SUPFAM" id="SSF53067">
    <property type="entry name" value="Actin-like ATPase domain"/>
    <property type="match status" value="1"/>
</dbReference>
<comment type="similarity">
    <text evidence="1">Belongs to the FGGY kinase family.</text>
</comment>
<dbReference type="Gene3D" id="3.30.420.40">
    <property type="match status" value="2"/>
</dbReference>
<dbReference type="InterPro" id="IPR043129">
    <property type="entry name" value="ATPase_NBD"/>
</dbReference>
<dbReference type="Proteomes" id="UP000079169">
    <property type="component" value="Unplaced"/>
</dbReference>
<dbReference type="GO" id="GO:0004856">
    <property type="term" value="F:D-xylulokinase activity"/>
    <property type="evidence" value="ECO:0007669"/>
    <property type="project" value="TreeGrafter"/>
</dbReference>
<gene>
    <name evidence="6" type="primary">LOC103521732</name>
</gene>
<dbReference type="PaxDb" id="121845-A0A1S3DNH3"/>
<keyword evidence="3" id="KW-0418">Kinase</keyword>
<evidence type="ECO:0000256" key="3">
    <source>
        <dbReference type="ARBA" id="ARBA00022777"/>
    </source>
</evidence>
<feature type="compositionally biased region" description="Polar residues" evidence="4">
    <location>
        <begin position="237"/>
        <end position="303"/>
    </location>
</feature>
<feature type="non-terminal residue" evidence="6">
    <location>
        <position position="1"/>
    </location>
</feature>
<protein>
    <submittedName>
        <fullName evidence="6">Xylulose kinase-like</fullName>
    </submittedName>
</protein>